<organism evidence="2 3">
    <name type="scientific">Aphanomyces stellatus</name>
    <dbReference type="NCBI Taxonomy" id="120398"/>
    <lineage>
        <taxon>Eukaryota</taxon>
        <taxon>Sar</taxon>
        <taxon>Stramenopiles</taxon>
        <taxon>Oomycota</taxon>
        <taxon>Saprolegniomycetes</taxon>
        <taxon>Saprolegniales</taxon>
        <taxon>Verrucalvaceae</taxon>
        <taxon>Aphanomyces</taxon>
    </lineage>
</organism>
<keyword evidence="3" id="KW-1185">Reference proteome</keyword>
<reference evidence="1" key="2">
    <citation type="submission" date="2019-06" db="EMBL/GenBank/DDBJ databases">
        <title>Genomics analysis of Aphanomyces spp. identifies a new class of oomycete effector associated with host adaptation.</title>
        <authorList>
            <person name="Gaulin E."/>
        </authorList>
    </citation>
    <scope>NUCLEOTIDE SEQUENCE</scope>
    <source>
        <strain evidence="1">CBS 578.67</strain>
    </source>
</reference>
<evidence type="ECO:0000313" key="2">
    <source>
        <dbReference type="EMBL" id="VFT80282.1"/>
    </source>
</evidence>
<sequence length="471" mass="53171">MARNIVVVGNAGIGKSYMQLVILLWWARRELRPDDDIFNEFFDGIDAIARVERENQTDIFFKSDKLHYRIEHKDRPLLSSLNSKSTLLLYEPRVCKEEIQDCGICLGRVWATVSPLPARFKEFSKTDCGVSYMACANEEELLFMAKVQFLGLDHNPLLKELYEPASVLERIQSLGPFQRVVLPSSLHALKTEMGKKDKAFANMTAETLLKAWEISENSSNVGLSVSHHILRISPSGNYFAEYTLMPASDQVVERLRNLLLKTDIEQMRVLLEQYNSNPKSSSLSPATKGSIPSLLEGFFVQSAATQQNWTNWKVATSTFTTNSNTPNRSTTPTWEPFSLNVNKIDRSKCPTHETIVAKPDTIFYMSDPVYPFVDFFWYDATTQILNAGQASVSFSGHGKSVDTFNLMKSKLEIPDSARMIVNMIPLPIQANSYASGPPSKFFLNAMKDAKKISDIQKNVEFRVIAMDLSSR</sequence>
<dbReference type="OrthoDB" id="77866at2759"/>
<dbReference type="AlphaFoldDB" id="A0A485K901"/>
<dbReference type="Proteomes" id="UP000332933">
    <property type="component" value="Unassembled WGS sequence"/>
</dbReference>
<dbReference type="EMBL" id="VJMH01000497">
    <property type="protein sequence ID" value="KAF0715924.1"/>
    <property type="molecule type" value="Genomic_DNA"/>
</dbReference>
<dbReference type="EMBL" id="CAADRA010000497">
    <property type="protein sequence ID" value="VFT80282.1"/>
    <property type="molecule type" value="Genomic_DNA"/>
</dbReference>
<dbReference type="PANTHER" id="PTHR33129">
    <property type="entry name" value="PROTEIN KINASE DOMAIN-CONTAINING PROTEIN-RELATED"/>
    <property type="match status" value="1"/>
</dbReference>
<accession>A0A485K901</accession>
<dbReference type="InterPro" id="IPR052980">
    <property type="entry name" value="Crinkler_effector"/>
</dbReference>
<name>A0A485K901_9STRA</name>
<evidence type="ECO:0000313" key="1">
    <source>
        <dbReference type="EMBL" id="KAF0715924.1"/>
    </source>
</evidence>
<proteinExistence type="predicted"/>
<evidence type="ECO:0000313" key="3">
    <source>
        <dbReference type="Proteomes" id="UP000332933"/>
    </source>
</evidence>
<gene>
    <name evidence="2" type="primary">Aste57867_3106</name>
    <name evidence="1" type="ORF">As57867_003097</name>
    <name evidence="2" type="ORF">ASTE57867_3106</name>
</gene>
<reference evidence="2 3" key="1">
    <citation type="submission" date="2019-03" db="EMBL/GenBank/DDBJ databases">
        <authorList>
            <person name="Gaulin E."/>
            <person name="Dumas B."/>
        </authorList>
    </citation>
    <scope>NUCLEOTIDE SEQUENCE [LARGE SCALE GENOMIC DNA]</scope>
    <source>
        <strain evidence="2">CBS 568.67</strain>
    </source>
</reference>
<protein>
    <submittedName>
        <fullName evidence="2">Aste57867_3106 protein</fullName>
    </submittedName>
</protein>